<dbReference type="GO" id="GO:0016020">
    <property type="term" value="C:membrane"/>
    <property type="evidence" value="ECO:0007669"/>
    <property type="project" value="UniProtKB-SubCell"/>
</dbReference>
<dbReference type="PANTHER" id="PTHR21016">
    <property type="entry name" value="BETA-AMYLOID BINDING PROTEIN-RELATED"/>
    <property type="match status" value="1"/>
</dbReference>
<keyword evidence="8" id="KW-1185">Reference proteome</keyword>
<gene>
    <name evidence="7" type="ORF">FRZ54_03225</name>
</gene>
<proteinExistence type="predicted"/>
<dbReference type="InterPro" id="IPR050932">
    <property type="entry name" value="TM2D1-3-like"/>
</dbReference>
<dbReference type="InterPro" id="IPR007829">
    <property type="entry name" value="TM2"/>
</dbReference>
<dbReference type="Pfam" id="PF05154">
    <property type="entry name" value="TM2"/>
    <property type="match status" value="1"/>
</dbReference>
<dbReference type="EMBL" id="CP042436">
    <property type="protein sequence ID" value="QEC61636.1"/>
    <property type="molecule type" value="Genomic_DNA"/>
</dbReference>
<evidence type="ECO:0000256" key="1">
    <source>
        <dbReference type="ARBA" id="ARBA00004141"/>
    </source>
</evidence>
<name>A0A5B8UT64_9SPHI</name>
<comment type="subcellular location">
    <subcellularLocation>
        <location evidence="1">Membrane</location>
        <topology evidence="1">Multi-pass membrane protein</topology>
    </subcellularLocation>
</comment>
<dbReference type="PANTHER" id="PTHR21016:SF25">
    <property type="entry name" value="TM2 DOMAIN-CONTAINING PROTEIN DDB_G0277895-RELATED"/>
    <property type="match status" value="1"/>
</dbReference>
<evidence type="ECO:0000259" key="6">
    <source>
        <dbReference type="Pfam" id="PF05154"/>
    </source>
</evidence>
<evidence type="ECO:0000256" key="5">
    <source>
        <dbReference type="SAM" id="Phobius"/>
    </source>
</evidence>
<feature type="transmembrane region" description="Helical" evidence="5">
    <location>
        <begin position="77"/>
        <end position="96"/>
    </location>
</feature>
<protein>
    <submittedName>
        <fullName evidence="7">TM2 domain-containing protein</fullName>
    </submittedName>
</protein>
<feature type="transmembrane region" description="Helical" evidence="5">
    <location>
        <begin position="52"/>
        <end position="71"/>
    </location>
</feature>
<dbReference type="AlphaFoldDB" id="A0A5B8UT64"/>
<dbReference type="Proteomes" id="UP000321479">
    <property type="component" value="Chromosome"/>
</dbReference>
<dbReference type="RefSeq" id="WP_147030213.1">
    <property type="nucleotide sequence ID" value="NZ_CP042436.1"/>
</dbReference>
<feature type="domain" description="TM2" evidence="6">
    <location>
        <begin position="53"/>
        <end position="96"/>
    </location>
</feature>
<keyword evidence="4 5" id="KW-0472">Membrane</keyword>
<sequence>MDMYQNNPYMALPGVTPEELGYIQQALAQLTESQQKFFYMSYTSKRKNSQDILIFTLIGFFGVAGIHRFVLGQTVMGLLYLFTFGFCWIGTIVDLVNNKSLTLEYNQKMVYESFQMAKMAS</sequence>
<evidence type="ECO:0000256" key="4">
    <source>
        <dbReference type="ARBA" id="ARBA00023136"/>
    </source>
</evidence>
<keyword evidence="2 5" id="KW-0812">Transmembrane</keyword>
<evidence type="ECO:0000313" key="7">
    <source>
        <dbReference type="EMBL" id="QEC61636.1"/>
    </source>
</evidence>
<evidence type="ECO:0000256" key="2">
    <source>
        <dbReference type="ARBA" id="ARBA00022692"/>
    </source>
</evidence>
<reference evidence="7 8" key="1">
    <citation type="journal article" date="2017" name="Curr. Microbiol.">
        <title>Mucilaginibacter ginsenosidivorans sp. nov., Isolated from Soil of Ginseng Field.</title>
        <authorList>
            <person name="Kim M.M."/>
            <person name="Siddiqi M.Z."/>
            <person name="Im W.T."/>
        </authorList>
    </citation>
    <scope>NUCLEOTIDE SEQUENCE [LARGE SCALE GENOMIC DNA]</scope>
    <source>
        <strain evidence="7 8">Gsoil 3017</strain>
    </source>
</reference>
<accession>A0A5B8UT64</accession>
<evidence type="ECO:0000313" key="8">
    <source>
        <dbReference type="Proteomes" id="UP000321479"/>
    </source>
</evidence>
<organism evidence="7 8">
    <name type="scientific">Mucilaginibacter ginsenosidivorans</name>
    <dbReference type="NCBI Taxonomy" id="398053"/>
    <lineage>
        <taxon>Bacteria</taxon>
        <taxon>Pseudomonadati</taxon>
        <taxon>Bacteroidota</taxon>
        <taxon>Sphingobacteriia</taxon>
        <taxon>Sphingobacteriales</taxon>
        <taxon>Sphingobacteriaceae</taxon>
        <taxon>Mucilaginibacter</taxon>
    </lineage>
</organism>
<dbReference type="KEGG" id="mgin:FRZ54_03225"/>
<keyword evidence="3 5" id="KW-1133">Transmembrane helix</keyword>
<evidence type="ECO:0000256" key="3">
    <source>
        <dbReference type="ARBA" id="ARBA00022989"/>
    </source>
</evidence>
<dbReference type="OrthoDB" id="9816361at2"/>